<dbReference type="Pfam" id="PF00059">
    <property type="entry name" value="Lectin_C"/>
    <property type="match status" value="1"/>
</dbReference>
<feature type="domain" description="C-type lectin" evidence="3">
    <location>
        <begin position="144"/>
        <end position="257"/>
    </location>
</feature>
<evidence type="ECO:0000256" key="2">
    <source>
        <dbReference type="SAM" id="SignalP"/>
    </source>
</evidence>
<protein>
    <submittedName>
        <fullName evidence="4">Cd209e antigen</fullName>
    </submittedName>
</protein>
<reference evidence="4 5" key="1">
    <citation type="journal article" date="2021" name="Elife">
        <title>Chloroplast acquisition without the gene transfer in kleptoplastic sea slugs, Plakobranchus ocellatus.</title>
        <authorList>
            <person name="Maeda T."/>
            <person name="Takahashi S."/>
            <person name="Yoshida T."/>
            <person name="Shimamura S."/>
            <person name="Takaki Y."/>
            <person name="Nagai Y."/>
            <person name="Toyoda A."/>
            <person name="Suzuki Y."/>
            <person name="Arimoto A."/>
            <person name="Ishii H."/>
            <person name="Satoh N."/>
            <person name="Nishiyama T."/>
            <person name="Hasebe M."/>
            <person name="Maruyama T."/>
            <person name="Minagawa J."/>
            <person name="Obokata J."/>
            <person name="Shigenobu S."/>
        </authorList>
    </citation>
    <scope>NUCLEOTIDE SEQUENCE [LARGE SCALE GENOMIC DNA]</scope>
</reference>
<keyword evidence="2" id="KW-0732">Signal</keyword>
<dbReference type="PANTHER" id="PTHR22801:SF63">
    <property type="entry name" value="C-TYPE LECTIN DOMAIN-CONTAINING PROTEIN"/>
    <property type="match status" value="1"/>
</dbReference>
<dbReference type="Gene3D" id="3.10.100.10">
    <property type="entry name" value="Mannose-Binding Protein A, subunit A"/>
    <property type="match status" value="1"/>
</dbReference>
<dbReference type="EMBL" id="BLXT01003538">
    <property type="protein sequence ID" value="GFO01708.1"/>
    <property type="molecule type" value="Genomic_DNA"/>
</dbReference>
<dbReference type="InterPro" id="IPR016187">
    <property type="entry name" value="CTDL_fold"/>
</dbReference>
<sequence>MWTWRFSFIVLIFIFKVMTGFSQSSHSNNSLAIKTRRLSLVSADVVSNITYSLATSGWSGVSSISACARVTLTMCHRVRGFLYAPGSEQCTPVLWLHQGSGGIIVPAGTEDGHPGIMYLFNQADGFCQDGFEAWNYDNEGRFVCLLEFTFLSSYHNATIECNNLGGYLASVRTAEKLAIVEQIYNGTSLWLGMDDIGKEGVFIWQEDGQTLTDAEFRATFKNDFNNYYGGQDCLQYKNKAYGLNDWECDDNLRALCETPPLSGVC</sequence>
<gene>
    <name evidence="4" type="ORF">PoB_002821300</name>
</gene>
<dbReference type="CDD" id="cd00037">
    <property type="entry name" value="CLECT"/>
    <property type="match status" value="1"/>
</dbReference>
<dbReference type="AlphaFoldDB" id="A0AAV4A4Y5"/>
<keyword evidence="1" id="KW-1015">Disulfide bond</keyword>
<dbReference type="Proteomes" id="UP000735302">
    <property type="component" value="Unassembled WGS sequence"/>
</dbReference>
<dbReference type="PANTHER" id="PTHR22801">
    <property type="entry name" value="LITHOSTATHINE"/>
    <property type="match status" value="1"/>
</dbReference>
<proteinExistence type="predicted"/>
<evidence type="ECO:0000313" key="4">
    <source>
        <dbReference type="EMBL" id="GFO01708.1"/>
    </source>
</evidence>
<accession>A0AAV4A4Y5</accession>
<dbReference type="PROSITE" id="PS00615">
    <property type="entry name" value="C_TYPE_LECTIN_1"/>
    <property type="match status" value="1"/>
</dbReference>
<feature type="chain" id="PRO_5043909943" evidence="2">
    <location>
        <begin position="23"/>
        <end position="265"/>
    </location>
</feature>
<dbReference type="InterPro" id="IPR050801">
    <property type="entry name" value="Ca-Dep_Lectins_ImmuneDev"/>
</dbReference>
<evidence type="ECO:0000259" key="3">
    <source>
        <dbReference type="PROSITE" id="PS50041"/>
    </source>
</evidence>
<dbReference type="InterPro" id="IPR001304">
    <property type="entry name" value="C-type_lectin-like"/>
</dbReference>
<evidence type="ECO:0000256" key="1">
    <source>
        <dbReference type="ARBA" id="ARBA00023157"/>
    </source>
</evidence>
<dbReference type="PROSITE" id="PS50041">
    <property type="entry name" value="C_TYPE_LECTIN_2"/>
    <property type="match status" value="1"/>
</dbReference>
<name>A0AAV4A4Y5_9GAST</name>
<dbReference type="InterPro" id="IPR016186">
    <property type="entry name" value="C-type_lectin-like/link_sf"/>
</dbReference>
<organism evidence="4 5">
    <name type="scientific">Plakobranchus ocellatus</name>
    <dbReference type="NCBI Taxonomy" id="259542"/>
    <lineage>
        <taxon>Eukaryota</taxon>
        <taxon>Metazoa</taxon>
        <taxon>Spiralia</taxon>
        <taxon>Lophotrochozoa</taxon>
        <taxon>Mollusca</taxon>
        <taxon>Gastropoda</taxon>
        <taxon>Heterobranchia</taxon>
        <taxon>Euthyneura</taxon>
        <taxon>Panpulmonata</taxon>
        <taxon>Sacoglossa</taxon>
        <taxon>Placobranchoidea</taxon>
        <taxon>Plakobranchidae</taxon>
        <taxon>Plakobranchus</taxon>
    </lineage>
</organism>
<evidence type="ECO:0000313" key="5">
    <source>
        <dbReference type="Proteomes" id="UP000735302"/>
    </source>
</evidence>
<dbReference type="InterPro" id="IPR018378">
    <property type="entry name" value="C-type_lectin_CS"/>
</dbReference>
<feature type="signal peptide" evidence="2">
    <location>
        <begin position="1"/>
        <end position="22"/>
    </location>
</feature>
<keyword evidence="5" id="KW-1185">Reference proteome</keyword>
<dbReference type="SUPFAM" id="SSF56436">
    <property type="entry name" value="C-type lectin-like"/>
    <property type="match status" value="1"/>
</dbReference>
<dbReference type="SMART" id="SM00034">
    <property type="entry name" value="CLECT"/>
    <property type="match status" value="1"/>
</dbReference>
<comment type="caution">
    <text evidence="4">The sequence shown here is derived from an EMBL/GenBank/DDBJ whole genome shotgun (WGS) entry which is preliminary data.</text>
</comment>